<keyword evidence="3" id="KW-1133">Transmembrane helix</keyword>
<keyword evidence="3" id="KW-0812">Transmembrane</keyword>
<feature type="transmembrane region" description="Helical" evidence="3">
    <location>
        <begin position="314"/>
        <end position="335"/>
    </location>
</feature>
<dbReference type="Pfam" id="PF03323">
    <property type="entry name" value="GerA"/>
    <property type="match status" value="1"/>
</dbReference>
<dbReference type="InterPro" id="IPR004995">
    <property type="entry name" value="Spore_Ger"/>
</dbReference>
<sequence length="511" mass="56353">MDWTKLAHKKLHKPAALRQAEAEREDAPLANDLAANRRAFEHAFRDCSDLVFRELAIENHTKLLLIYIDGMIDVELITVNVLSPLIYKGLPQGLGAIDNIAQMCEQQLFSVLQMRKSSNLGELVTGILKGNLAILADGEATACLAGVKQVATRGIEESTSEPALRGPKESFTENLRTNTVLLRAKFATTRLKIEEMTVGSLTRTDVVIAYLDGIVDPDLLEEVRARVARIQVEGVLDSGYIEEAIEDTHYSPFPQMMSSERPDVVAAGLMEGKVAIIADGTPFALVVPMTFWSGLQAPDDYYERFLYVALNRSIRYFFAAFSVLLPSFYIALTNFHQELIPGKLMITIAALRERAPFPTVIEVLMMEIMFEGLREAGLRLPKPIGPLVSVVGALVIGEAAVSAGIVSSPIVIVVSAAGIASFIIPRYRFGIPLRMLRFPLLVLSGMFGLFGLTTGVVAILIHLVQLRPFGMPYLSPLAPAAGQWLKDWWIRWPQRLTKRSEPEPENRGGEA</sequence>
<protein>
    <submittedName>
        <fullName evidence="4">Spore germination protein</fullName>
    </submittedName>
</protein>
<dbReference type="PANTHER" id="PTHR22550:SF5">
    <property type="entry name" value="LEUCINE ZIPPER PROTEIN 4"/>
    <property type="match status" value="1"/>
</dbReference>
<feature type="transmembrane region" description="Helical" evidence="3">
    <location>
        <begin position="410"/>
        <end position="429"/>
    </location>
</feature>
<evidence type="ECO:0000256" key="3">
    <source>
        <dbReference type="SAM" id="Phobius"/>
    </source>
</evidence>
<name>A0ABW9XKZ3_9BACL</name>
<dbReference type="PIRSF" id="PIRSF005690">
    <property type="entry name" value="GerBA"/>
    <property type="match status" value="1"/>
</dbReference>
<keyword evidence="2 3" id="KW-0472">Membrane</keyword>
<evidence type="ECO:0000256" key="2">
    <source>
        <dbReference type="ARBA" id="ARBA00023136"/>
    </source>
</evidence>
<dbReference type="Proteomes" id="UP000665561">
    <property type="component" value="Unassembled WGS sequence"/>
</dbReference>
<gene>
    <name evidence="4" type="ORF">GT019_05015</name>
</gene>
<comment type="similarity">
    <text evidence="1">Belongs to the GerABKA family.</text>
</comment>
<evidence type="ECO:0000313" key="4">
    <source>
        <dbReference type="EMBL" id="NBD23223.1"/>
    </source>
</evidence>
<accession>A0ABW9XKZ3</accession>
<keyword evidence="5" id="KW-1185">Reference proteome</keyword>
<feature type="transmembrane region" description="Helical" evidence="3">
    <location>
        <begin position="441"/>
        <end position="464"/>
    </location>
</feature>
<dbReference type="EMBL" id="JAAAMV010000002">
    <property type="protein sequence ID" value="NBD23223.1"/>
    <property type="molecule type" value="Genomic_DNA"/>
</dbReference>
<organism evidence="4 5">
    <name type="scientific">Paenibacillus glycinis</name>
    <dbReference type="NCBI Taxonomy" id="2697035"/>
    <lineage>
        <taxon>Bacteria</taxon>
        <taxon>Bacillati</taxon>
        <taxon>Bacillota</taxon>
        <taxon>Bacilli</taxon>
        <taxon>Bacillales</taxon>
        <taxon>Paenibacillaceae</taxon>
        <taxon>Paenibacillus</taxon>
    </lineage>
</organism>
<evidence type="ECO:0000313" key="5">
    <source>
        <dbReference type="Proteomes" id="UP000665561"/>
    </source>
</evidence>
<dbReference type="RefSeq" id="WP_161741652.1">
    <property type="nucleotide sequence ID" value="NZ_JAAAMV010000002.1"/>
</dbReference>
<dbReference type="PANTHER" id="PTHR22550">
    <property type="entry name" value="SPORE GERMINATION PROTEIN"/>
    <property type="match status" value="1"/>
</dbReference>
<dbReference type="InterPro" id="IPR050768">
    <property type="entry name" value="UPF0353/GerABKA_families"/>
</dbReference>
<comment type="caution">
    <text evidence="4">The sequence shown here is derived from an EMBL/GenBank/DDBJ whole genome shotgun (WGS) entry which is preliminary data.</text>
</comment>
<reference evidence="4 5" key="1">
    <citation type="submission" date="2020-01" db="EMBL/GenBank/DDBJ databases">
        <title>Paenibacillus soybeanensis sp. nov. isolated from the nodules of soybean (Glycine max(L.) Merr).</title>
        <authorList>
            <person name="Wang H."/>
        </authorList>
    </citation>
    <scope>NUCLEOTIDE SEQUENCE [LARGE SCALE GENOMIC DNA]</scope>
    <source>
        <strain evidence="4 5">T1</strain>
    </source>
</reference>
<proteinExistence type="inferred from homology"/>
<evidence type="ECO:0000256" key="1">
    <source>
        <dbReference type="ARBA" id="ARBA00005278"/>
    </source>
</evidence>